<proteinExistence type="inferred from homology"/>
<feature type="transmembrane region" description="Helical" evidence="9">
    <location>
        <begin position="162"/>
        <end position="188"/>
    </location>
</feature>
<keyword evidence="5" id="KW-0864">Zinc transport</keyword>
<keyword evidence="4 9" id="KW-0812">Transmembrane</keyword>
<organism evidence="12 13">
    <name type="scientific">Jiella pelagia</name>
    <dbReference type="NCBI Taxonomy" id="2986949"/>
    <lineage>
        <taxon>Bacteria</taxon>
        <taxon>Pseudomonadati</taxon>
        <taxon>Pseudomonadota</taxon>
        <taxon>Alphaproteobacteria</taxon>
        <taxon>Hyphomicrobiales</taxon>
        <taxon>Aurantimonadaceae</taxon>
        <taxon>Jiella</taxon>
    </lineage>
</organism>
<dbReference type="InterPro" id="IPR027469">
    <property type="entry name" value="Cation_efflux_TMD_sf"/>
</dbReference>
<keyword evidence="5" id="KW-0862">Zinc</keyword>
<dbReference type="PANTHER" id="PTHR11562">
    <property type="entry name" value="CATION EFFLUX PROTEIN/ ZINC TRANSPORTER"/>
    <property type="match status" value="1"/>
</dbReference>
<dbReference type="Gene3D" id="1.20.1510.10">
    <property type="entry name" value="Cation efflux protein transmembrane domain"/>
    <property type="match status" value="1"/>
</dbReference>
<protein>
    <submittedName>
        <fullName evidence="12">Cation diffusion facilitator family transporter</fullName>
    </submittedName>
</protein>
<dbReference type="Proteomes" id="UP001164020">
    <property type="component" value="Plasmid unnamed2"/>
</dbReference>
<feature type="transmembrane region" description="Helical" evidence="9">
    <location>
        <begin position="194"/>
        <end position="211"/>
    </location>
</feature>
<dbReference type="SUPFAM" id="SSF160240">
    <property type="entry name" value="Cation efflux protein cytoplasmic domain-like"/>
    <property type="match status" value="1"/>
</dbReference>
<comment type="subcellular location">
    <subcellularLocation>
        <location evidence="1">Membrane</location>
        <topology evidence="1">Multi-pass membrane protein</topology>
    </subcellularLocation>
</comment>
<keyword evidence="12" id="KW-0614">Plasmid</keyword>
<evidence type="ECO:0000313" key="13">
    <source>
        <dbReference type="Proteomes" id="UP001164020"/>
    </source>
</evidence>
<dbReference type="InterPro" id="IPR002524">
    <property type="entry name" value="Cation_efflux"/>
</dbReference>
<keyword evidence="8 9" id="KW-0472">Membrane</keyword>
<dbReference type="InterPro" id="IPR050681">
    <property type="entry name" value="CDF/SLC30A"/>
</dbReference>
<evidence type="ECO:0000256" key="8">
    <source>
        <dbReference type="ARBA" id="ARBA00023136"/>
    </source>
</evidence>
<keyword evidence="6 9" id="KW-1133">Transmembrane helix</keyword>
<keyword evidence="3" id="KW-0813">Transport</keyword>
<feature type="domain" description="Cation efflux protein transmembrane" evidence="10">
    <location>
        <begin position="30"/>
        <end position="216"/>
    </location>
</feature>
<evidence type="ECO:0000256" key="3">
    <source>
        <dbReference type="ARBA" id="ARBA00022448"/>
    </source>
</evidence>
<evidence type="ECO:0000256" key="7">
    <source>
        <dbReference type="ARBA" id="ARBA00023065"/>
    </source>
</evidence>
<dbReference type="SUPFAM" id="SSF161111">
    <property type="entry name" value="Cation efflux protein transmembrane domain-like"/>
    <property type="match status" value="1"/>
</dbReference>
<gene>
    <name evidence="12" type="ORF">OH818_27915</name>
</gene>
<evidence type="ECO:0000256" key="4">
    <source>
        <dbReference type="ARBA" id="ARBA00022692"/>
    </source>
</evidence>
<geneLocation type="plasmid" evidence="12 13">
    <name>unnamed2</name>
</geneLocation>
<evidence type="ECO:0000256" key="1">
    <source>
        <dbReference type="ARBA" id="ARBA00004141"/>
    </source>
</evidence>
<reference evidence="12" key="1">
    <citation type="submission" date="2022-12" db="EMBL/GenBank/DDBJ databases">
        <title>Jiella pelagia sp. nov., isolated from phosphonate enriched culture of Northwest Pacific surface seawater.</title>
        <authorList>
            <person name="Shin D.Y."/>
            <person name="Hwang C.Y."/>
        </authorList>
    </citation>
    <scope>NUCLEOTIDE SEQUENCE</scope>
    <source>
        <strain evidence="12">HL-NP1</strain>
        <plasmid evidence="12">unnamed2</plasmid>
    </source>
</reference>
<feature type="transmembrane region" description="Helical" evidence="9">
    <location>
        <begin position="126"/>
        <end position="150"/>
    </location>
</feature>
<evidence type="ECO:0000313" key="12">
    <source>
        <dbReference type="EMBL" id="WAP71523.1"/>
    </source>
</evidence>
<accession>A0ABY7C693</accession>
<dbReference type="InterPro" id="IPR027470">
    <property type="entry name" value="Cation_efflux_CTD"/>
</dbReference>
<dbReference type="EMBL" id="CP114030">
    <property type="protein sequence ID" value="WAP71523.1"/>
    <property type="molecule type" value="Genomic_DNA"/>
</dbReference>
<dbReference type="Pfam" id="PF16916">
    <property type="entry name" value="ZT_dimer"/>
    <property type="match status" value="1"/>
</dbReference>
<evidence type="ECO:0000259" key="10">
    <source>
        <dbReference type="Pfam" id="PF01545"/>
    </source>
</evidence>
<evidence type="ECO:0000256" key="6">
    <source>
        <dbReference type="ARBA" id="ARBA00022989"/>
    </source>
</evidence>
<dbReference type="NCBIfam" id="TIGR01297">
    <property type="entry name" value="CDF"/>
    <property type="match status" value="1"/>
</dbReference>
<name>A0ABY7C693_9HYPH</name>
<evidence type="ECO:0000256" key="5">
    <source>
        <dbReference type="ARBA" id="ARBA00022906"/>
    </source>
</evidence>
<sequence>MTRHDHGDNHGHEGHHHHHAPATFGKAFAIGISLNIVFVAIEAGYGYAVNSVALIADAGHNLSDVFGLIVAWVAVFLGTRPPTERYTYGLHKSSILAALFNGIILLVVVGVIAWEAVRRFQDPQPVGGTTVIVVAAIGIVINGITTWLFSSGQKGDINIRGAYLHMLADTLVSAGVVVAGFAIIFTGWLWIDPVLSLVIAAVIFWSTCSLLKDSLAMSMAAVPPGIDLTAIRSSLEAMPGVTDVHDLHVWPLSTTETALTTHLVMPDGAGDGFLENAKAEMKKRFGIGHATFQHETENQCRCSLEPHGHS</sequence>
<feature type="domain" description="Cation efflux protein cytoplasmic" evidence="11">
    <location>
        <begin position="223"/>
        <end position="295"/>
    </location>
</feature>
<dbReference type="InterPro" id="IPR036837">
    <property type="entry name" value="Cation_efflux_CTD_sf"/>
</dbReference>
<dbReference type="InterPro" id="IPR058533">
    <property type="entry name" value="Cation_efflux_TM"/>
</dbReference>
<feature type="transmembrane region" description="Helical" evidence="9">
    <location>
        <begin position="27"/>
        <end position="45"/>
    </location>
</feature>
<keyword evidence="13" id="KW-1185">Reference proteome</keyword>
<keyword evidence="7" id="KW-0406">Ion transport</keyword>
<feature type="transmembrane region" description="Helical" evidence="9">
    <location>
        <begin position="95"/>
        <end position="114"/>
    </location>
</feature>
<dbReference type="Pfam" id="PF01545">
    <property type="entry name" value="Cation_efflux"/>
    <property type="match status" value="1"/>
</dbReference>
<dbReference type="PANTHER" id="PTHR11562:SF17">
    <property type="entry name" value="RE54080P-RELATED"/>
    <property type="match status" value="1"/>
</dbReference>
<evidence type="ECO:0000259" key="11">
    <source>
        <dbReference type="Pfam" id="PF16916"/>
    </source>
</evidence>
<comment type="similarity">
    <text evidence="2">Belongs to the cation diffusion facilitator (CDF) transporter (TC 2.A.4) family. SLC30A subfamily.</text>
</comment>
<evidence type="ECO:0000256" key="2">
    <source>
        <dbReference type="ARBA" id="ARBA00008873"/>
    </source>
</evidence>
<evidence type="ECO:0000256" key="9">
    <source>
        <dbReference type="SAM" id="Phobius"/>
    </source>
</evidence>